<keyword evidence="4" id="KW-0805">Transcription regulation</keyword>
<comment type="subcellular location">
    <subcellularLocation>
        <location evidence="1">Cytoplasm</location>
    </subcellularLocation>
</comment>
<dbReference type="InterPro" id="IPR020899">
    <property type="entry name" value="Arg_repress_C"/>
</dbReference>
<dbReference type="Pfam" id="PF01316">
    <property type="entry name" value="Arg_repressor"/>
    <property type="match status" value="1"/>
</dbReference>
<dbReference type="PANTHER" id="PTHR34471:SF1">
    <property type="entry name" value="ARGININE REPRESSOR"/>
    <property type="match status" value="1"/>
</dbReference>
<protein>
    <submittedName>
        <fullName evidence="9">Arginine repressor</fullName>
    </submittedName>
</protein>
<reference evidence="9" key="1">
    <citation type="submission" date="2019-08" db="EMBL/GenBank/DDBJ databases">
        <authorList>
            <person name="Kucharzyk K."/>
            <person name="Murdoch R.W."/>
            <person name="Higgins S."/>
            <person name="Loffler F."/>
        </authorList>
    </citation>
    <scope>NUCLEOTIDE SEQUENCE</scope>
</reference>
<evidence type="ECO:0000259" key="7">
    <source>
        <dbReference type="Pfam" id="PF01316"/>
    </source>
</evidence>
<dbReference type="GO" id="GO:0034618">
    <property type="term" value="F:arginine binding"/>
    <property type="evidence" value="ECO:0007669"/>
    <property type="project" value="InterPro"/>
</dbReference>
<evidence type="ECO:0000256" key="6">
    <source>
        <dbReference type="ARBA" id="ARBA00023163"/>
    </source>
</evidence>
<accession>A0A644YCZ4</accession>
<sequence length="159" mass="17629">MKKPGKEERQEAIAQILSKNSIESQEELLKQLSERGFELTQATLSRDFREMKVAKTPDAAGNYFYRLPGIQLPRPRAEKFGMTSPFSRHGIINIEFSGQLAVLKTPGGYAHGIAQDIDTNNIPGVMATVAGNDTVLVILRENSNKADIINSLKLLFARE</sequence>
<evidence type="ECO:0000256" key="3">
    <source>
        <dbReference type="ARBA" id="ARBA00022490"/>
    </source>
</evidence>
<dbReference type="PANTHER" id="PTHR34471">
    <property type="entry name" value="ARGININE REPRESSOR"/>
    <property type="match status" value="1"/>
</dbReference>
<dbReference type="GO" id="GO:0003700">
    <property type="term" value="F:DNA-binding transcription factor activity"/>
    <property type="evidence" value="ECO:0007669"/>
    <property type="project" value="InterPro"/>
</dbReference>
<organism evidence="9">
    <name type="scientific">bioreactor metagenome</name>
    <dbReference type="NCBI Taxonomy" id="1076179"/>
    <lineage>
        <taxon>unclassified sequences</taxon>
        <taxon>metagenomes</taxon>
        <taxon>ecological metagenomes</taxon>
    </lineage>
</organism>
<evidence type="ECO:0000256" key="1">
    <source>
        <dbReference type="ARBA" id="ARBA00004496"/>
    </source>
</evidence>
<dbReference type="GO" id="GO:0006525">
    <property type="term" value="P:arginine metabolic process"/>
    <property type="evidence" value="ECO:0007669"/>
    <property type="project" value="InterPro"/>
</dbReference>
<proteinExistence type="inferred from homology"/>
<evidence type="ECO:0000256" key="5">
    <source>
        <dbReference type="ARBA" id="ARBA00023125"/>
    </source>
</evidence>
<evidence type="ECO:0000256" key="4">
    <source>
        <dbReference type="ARBA" id="ARBA00023015"/>
    </source>
</evidence>
<name>A0A644YCZ4_9ZZZZ</name>
<feature type="domain" description="Arginine repressor DNA-binding" evidence="7">
    <location>
        <begin position="6"/>
        <end position="68"/>
    </location>
</feature>
<dbReference type="SUPFAM" id="SSF46785">
    <property type="entry name" value="Winged helix' DNA-binding domain"/>
    <property type="match status" value="1"/>
</dbReference>
<gene>
    <name evidence="9" type="primary">argR_13</name>
    <name evidence="9" type="ORF">SDC9_72927</name>
</gene>
<keyword evidence="3" id="KW-0963">Cytoplasm</keyword>
<dbReference type="Pfam" id="PF02863">
    <property type="entry name" value="Arg_repressor_C"/>
    <property type="match status" value="1"/>
</dbReference>
<comment type="similarity">
    <text evidence="2">Belongs to the ArgR family.</text>
</comment>
<dbReference type="Gene3D" id="1.10.10.10">
    <property type="entry name" value="Winged helix-like DNA-binding domain superfamily/Winged helix DNA-binding domain"/>
    <property type="match status" value="1"/>
</dbReference>
<dbReference type="InterPro" id="IPR001669">
    <property type="entry name" value="Arg_repress"/>
</dbReference>
<keyword evidence="6" id="KW-0804">Transcription</keyword>
<evidence type="ECO:0000313" key="9">
    <source>
        <dbReference type="EMBL" id="MPM26426.1"/>
    </source>
</evidence>
<dbReference type="InterPro" id="IPR036390">
    <property type="entry name" value="WH_DNA-bd_sf"/>
</dbReference>
<dbReference type="InterPro" id="IPR020900">
    <property type="entry name" value="Arg_repress_DNA-bd"/>
</dbReference>
<dbReference type="EMBL" id="VSSQ01004731">
    <property type="protein sequence ID" value="MPM26426.1"/>
    <property type="molecule type" value="Genomic_DNA"/>
</dbReference>
<dbReference type="HAMAP" id="MF_00173">
    <property type="entry name" value="Arg_repressor"/>
    <property type="match status" value="1"/>
</dbReference>
<dbReference type="SUPFAM" id="SSF55252">
    <property type="entry name" value="C-terminal domain of arginine repressor"/>
    <property type="match status" value="1"/>
</dbReference>
<dbReference type="PRINTS" id="PR01467">
    <property type="entry name" value="ARGREPRESSOR"/>
</dbReference>
<evidence type="ECO:0000259" key="8">
    <source>
        <dbReference type="Pfam" id="PF02863"/>
    </source>
</evidence>
<feature type="domain" description="Arginine repressor C-terminal" evidence="8">
    <location>
        <begin position="89"/>
        <end position="153"/>
    </location>
</feature>
<dbReference type="Gene3D" id="3.30.1360.40">
    <property type="match status" value="1"/>
</dbReference>
<dbReference type="InterPro" id="IPR036388">
    <property type="entry name" value="WH-like_DNA-bd_sf"/>
</dbReference>
<keyword evidence="5" id="KW-0238">DNA-binding</keyword>
<dbReference type="GO" id="GO:0051259">
    <property type="term" value="P:protein complex oligomerization"/>
    <property type="evidence" value="ECO:0007669"/>
    <property type="project" value="InterPro"/>
</dbReference>
<dbReference type="AlphaFoldDB" id="A0A644YCZ4"/>
<evidence type="ECO:0000256" key="2">
    <source>
        <dbReference type="ARBA" id="ARBA00008316"/>
    </source>
</evidence>
<dbReference type="InterPro" id="IPR036251">
    <property type="entry name" value="Arg_repress_C_sf"/>
</dbReference>
<comment type="caution">
    <text evidence="9">The sequence shown here is derived from an EMBL/GenBank/DDBJ whole genome shotgun (WGS) entry which is preliminary data.</text>
</comment>
<dbReference type="GO" id="GO:0005737">
    <property type="term" value="C:cytoplasm"/>
    <property type="evidence" value="ECO:0007669"/>
    <property type="project" value="UniProtKB-SubCell"/>
</dbReference>
<dbReference type="GO" id="GO:0003677">
    <property type="term" value="F:DNA binding"/>
    <property type="evidence" value="ECO:0007669"/>
    <property type="project" value="UniProtKB-KW"/>
</dbReference>